<comment type="caution">
    <text evidence="1">The sequence shown here is derived from an EMBL/GenBank/DDBJ whole genome shotgun (WGS) entry which is preliminary data.</text>
</comment>
<evidence type="ECO:0000313" key="1">
    <source>
        <dbReference type="EMBL" id="KKN47163.1"/>
    </source>
</evidence>
<organism evidence="1">
    <name type="scientific">marine sediment metagenome</name>
    <dbReference type="NCBI Taxonomy" id="412755"/>
    <lineage>
        <taxon>unclassified sequences</taxon>
        <taxon>metagenomes</taxon>
        <taxon>ecological metagenomes</taxon>
    </lineage>
</organism>
<protein>
    <submittedName>
        <fullName evidence="1">Uncharacterized protein</fullName>
    </submittedName>
</protein>
<proteinExistence type="predicted"/>
<reference evidence="1" key="1">
    <citation type="journal article" date="2015" name="Nature">
        <title>Complex archaea that bridge the gap between prokaryotes and eukaryotes.</title>
        <authorList>
            <person name="Spang A."/>
            <person name="Saw J.H."/>
            <person name="Jorgensen S.L."/>
            <person name="Zaremba-Niedzwiedzka K."/>
            <person name="Martijn J."/>
            <person name="Lind A.E."/>
            <person name="van Eijk R."/>
            <person name="Schleper C."/>
            <person name="Guy L."/>
            <person name="Ettema T.J."/>
        </authorList>
    </citation>
    <scope>NUCLEOTIDE SEQUENCE</scope>
</reference>
<dbReference type="EMBL" id="LAZR01001291">
    <property type="protein sequence ID" value="KKN47163.1"/>
    <property type="molecule type" value="Genomic_DNA"/>
</dbReference>
<accession>A0A0F9U0I2</accession>
<name>A0A0F9U0I2_9ZZZZ</name>
<sequence length="463" mass="52353">MMDEQIAVPLPDNLSSQQAQIFTDAYLNAYEEKNTQSDLSARRVHATKTAWLVLRTRIEDDIMVSFQDRADKIPTPKNLGSKEADNWNAAYLQAIDGECRDADAPHVCAAKVAWGVLRVEKAGGVTSAKAKKILEDGEIDGKPLTDKQKKFFGAIAGGQKPRKKTALDLVTDKRAKELVELAYRYASLGHSVWAQKSLDDAGKFQPIDPNIVEELSAILRNKNEKPTETHADLINYRVFSTKNRELLIKAGKAMADGSFPIENQKDLEYAIRAIDRAQNPEQARNHIIKRAGLLGLMDLIPQIWKSAISNDRLSASNLPNWFVERTAARIGDADLDAQLLTKHSGDTIIERPDYIESVTWRKMPQNQKTLRSELMRRAIRRNYFQVADDMRLDGWRGIVLPGRKDTGEMEFRKFVKDTNGLPILMRMILVRKTNELSFYPKVMGRFVEKSTATMLDRGEVRLS</sequence>
<dbReference type="AlphaFoldDB" id="A0A0F9U0I2"/>
<gene>
    <name evidence="1" type="ORF">LCGC14_0665590</name>
</gene>